<dbReference type="Proteomes" id="UP001465976">
    <property type="component" value="Unassembled WGS sequence"/>
</dbReference>
<sequence>MREVVRSRNAPGMISGGLSGLGDIQFASPSVATGTSPNAILSQHEYEIPLAEPKGGVIMIKEKSET</sequence>
<evidence type="ECO:0000313" key="2">
    <source>
        <dbReference type="Proteomes" id="UP001465976"/>
    </source>
</evidence>
<reference evidence="1 2" key="1">
    <citation type="submission" date="2024-02" db="EMBL/GenBank/DDBJ databases">
        <title>A draft genome for the cacao thread blight pathogen Marasmius crinis-equi.</title>
        <authorList>
            <person name="Cohen S.P."/>
            <person name="Baruah I.K."/>
            <person name="Amoako-Attah I."/>
            <person name="Bukari Y."/>
            <person name="Meinhardt L.W."/>
            <person name="Bailey B.A."/>
        </authorList>
    </citation>
    <scope>NUCLEOTIDE SEQUENCE [LARGE SCALE GENOMIC DNA]</scope>
    <source>
        <strain evidence="1 2">GH-76</strain>
    </source>
</reference>
<evidence type="ECO:0000313" key="1">
    <source>
        <dbReference type="EMBL" id="KAL0564934.1"/>
    </source>
</evidence>
<name>A0ABR3EPX6_9AGAR</name>
<accession>A0ABR3EPX6</accession>
<gene>
    <name evidence="1" type="ORF">V5O48_017099</name>
</gene>
<comment type="caution">
    <text evidence="1">The sequence shown here is derived from an EMBL/GenBank/DDBJ whole genome shotgun (WGS) entry which is preliminary data.</text>
</comment>
<proteinExistence type="predicted"/>
<organism evidence="1 2">
    <name type="scientific">Marasmius crinis-equi</name>
    <dbReference type="NCBI Taxonomy" id="585013"/>
    <lineage>
        <taxon>Eukaryota</taxon>
        <taxon>Fungi</taxon>
        <taxon>Dikarya</taxon>
        <taxon>Basidiomycota</taxon>
        <taxon>Agaricomycotina</taxon>
        <taxon>Agaricomycetes</taxon>
        <taxon>Agaricomycetidae</taxon>
        <taxon>Agaricales</taxon>
        <taxon>Marasmiineae</taxon>
        <taxon>Marasmiaceae</taxon>
        <taxon>Marasmius</taxon>
    </lineage>
</organism>
<keyword evidence="2" id="KW-1185">Reference proteome</keyword>
<protein>
    <submittedName>
        <fullName evidence="1">Uncharacterized protein</fullName>
    </submittedName>
</protein>
<dbReference type="EMBL" id="JBAHYK010002505">
    <property type="protein sequence ID" value="KAL0564934.1"/>
    <property type="molecule type" value="Genomic_DNA"/>
</dbReference>